<organism evidence="1 2">
    <name type="scientific">Dictyobacter formicarum</name>
    <dbReference type="NCBI Taxonomy" id="2778368"/>
    <lineage>
        <taxon>Bacteria</taxon>
        <taxon>Bacillati</taxon>
        <taxon>Chloroflexota</taxon>
        <taxon>Ktedonobacteria</taxon>
        <taxon>Ktedonobacterales</taxon>
        <taxon>Dictyobacteraceae</taxon>
        <taxon>Dictyobacter</taxon>
    </lineage>
</organism>
<comment type="caution">
    <text evidence="1">The sequence shown here is derived from an EMBL/GenBank/DDBJ whole genome shotgun (WGS) entry which is preliminary data.</text>
</comment>
<reference evidence="1 2" key="1">
    <citation type="journal article" date="2021" name="Int. J. Syst. Evol. Microbiol.">
        <title>Reticulibacter mediterranei gen. nov., sp. nov., within the new family Reticulibacteraceae fam. nov., and Ktedonospora formicarum gen. nov., sp. nov., Ktedonobacter robiniae sp. nov., Dictyobacter formicarum sp. nov. and Dictyobacter arantiisoli sp. nov., belonging to the class Ktedonobacteria.</title>
        <authorList>
            <person name="Yabe S."/>
            <person name="Zheng Y."/>
            <person name="Wang C.M."/>
            <person name="Sakai Y."/>
            <person name="Abe K."/>
            <person name="Yokota A."/>
            <person name="Donadio S."/>
            <person name="Cavaletti L."/>
            <person name="Monciardini P."/>
        </authorList>
    </citation>
    <scope>NUCLEOTIDE SEQUENCE [LARGE SCALE GENOMIC DNA]</scope>
    <source>
        <strain evidence="1 2">SOSP1-9</strain>
    </source>
</reference>
<name>A0ABQ3VS05_9CHLR</name>
<accession>A0ABQ3VS05</accession>
<sequence length="70" mass="8137">MRNSLSIKKYVIQAVTNGGKGQLYKREMRAQIEICAYKSKEALYFMHYLRHKCSQVRCKETSFSTTAPLT</sequence>
<keyword evidence="2" id="KW-1185">Reference proteome</keyword>
<evidence type="ECO:0000313" key="2">
    <source>
        <dbReference type="Proteomes" id="UP000635565"/>
    </source>
</evidence>
<proteinExistence type="predicted"/>
<protein>
    <submittedName>
        <fullName evidence="1">Uncharacterized protein</fullName>
    </submittedName>
</protein>
<dbReference type="Proteomes" id="UP000635565">
    <property type="component" value="Unassembled WGS sequence"/>
</dbReference>
<dbReference type="EMBL" id="BNJJ01000029">
    <property type="protein sequence ID" value="GHO88960.1"/>
    <property type="molecule type" value="Genomic_DNA"/>
</dbReference>
<gene>
    <name evidence="1" type="ORF">KSZ_69660</name>
</gene>
<evidence type="ECO:0000313" key="1">
    <source>
        <dbReference type="EMBL" id="GHO88960.1"/>
    </source>
</evidence>